<dbReference type="EMBL" id="LFIW01001556">
    <property type="protein sequence ID" value="KZL81787.1"/>
    <property type="molecule type" value="Genomic_DNA"/>
</dbReference>
<reference evidence="1 2" key="1">
    <citation type="submission" date="2015-06" db="EMBL/GenBank/DDBJ databases">
        <title>Survival trade-offs in plant roots during colonization by closely related pathogenic and mutualistic fungi.</title>
        <authorList>
            <person name="Hacquard S."/>
            <person name="Kracher B."/>
            <person name="Hiruma K."/>
            <person name="Weinman A."/>
            <person name="Muench P."/>
            <person name="Garrido Oter R."/>
            <person name="Ver Loren van Themaat E."/>
            <person name="Dallerey J.-F."/>
            <person name="Damm U."/>
            <person name="Henrissat B."/>
            <person name="Lespinet O."/>
            <person name="Thon M."/>
            <person name="Kemen E."/>
            <person name="McHardy A.C."/>
            <person name="Schulze-Lefert P."/>
            <person name="O'Connell R.J."/>
        </authorList>
    </citation>
    <scope>NUCLEOTIDE SEQUENCE [LARGE SCALE GENOMIC DNA]</scope>
    <source>
        <strain evidence="1 2">MAFF 238704</strain>
    </source>
</reference>
<evidence type="ECO:0000313" key="2">
    <source>
        <dbReference type="Proteomes" id="UP000076584"/>
    </source>
</evidence>
<sequence length="153" mass="16922">MPRDTLPTPRVRQQHTLTLAPSLSHMPSFTLRGYMVKDPLNSDHKRLLRCAVPISQDSIDALPLARRGHIFFNSTALKTANQDPPQIYEARDVFELGSDVQAIPLRVFLPVALIPTPNICLSHMSRCPPSAADLVRGKERNNPAPPCASLLLV</sequence>
<name>A0A167BV97_COLIC</name>
<dbReference type="Proteomes" id="UP000076584">
    <property type="component" value="Unassembled WGS sequence"/>
</dbReference>
<gene>
    <name evidence="1" type="ORF">CI238_01737</name>
</gene>
<proteinExistence type="predicted"/>
<evidence type="ECO:0000313" key="1">
    <source>
        <dbReference type="EMBL" id="KZL81787.1"/>
    </source>
</evidence>
<organism evidence="1 2">
    <name type="scientific">Colletotrichum incanum</name>
    <name type="common">Soybean anthracnose fungus</name>
    <dbReference type="NCBI Taxonomy" id="1573173"/>
    <lineage>
        <taxon>Eukaryota</taxon>
        <taxon>Fungi</taxon>
        <taxon>Dikarya</taxon>
        <taxon>Ascomycota</taxon>
        <taxon>Pezizomycotina</taxon>
        <taxon>Sordariomycetes</taxon>
        <taxon>Hypocreomycetidae</taxon>
        <taxon>Glomerellales</taxon>
        <taxon>Glomerellaceae</taxon>
        <taxon>Colletotrichum</taxon>
        <taxon>Colletotrichum spaethianum species complex</taxon>
    </lineage>
</organism>
<comment type="caution">
    <text evidence="1">The sequence shown here is derived from an EMBL/GenBank/DDBJ whole genome shotgun (WGS) entry which is preliminary data.</text>
</comment>
<accession>A0A167BV97</accession>
<dbReference type="AlphaFoldDB" id="A0A167BV97"/>
<protein>
    <submittedName>
        <fullName evidence="1">Uncharacterized protein</fullName>
    </submittedName>
</protein>
<keyword evidence="2" id="KW-1185">Reference proteome</keyword>